<accession>A0A9X1NXD1</accession>
<dbReference type="InterPro" id="IPR001387">
    <property type="entry name" value="Cro/C1-type_HTH"/>
</dbReference>
<dbReference type="GO" id="GO:0006355">
    <property type="term" value="P:regulation of DNA-templated transcription"/>
    <property type="evidence" value="ECO:0007669"/>
    <property type="project" value="InterPro"/>
</dbReference>
<proteinExistence type="inferred from homology"/>
<evidence type="ECO:0000313" key="4">
    <source>
        <dbReference type="Proteomes" id="UP001139089"/>
    </source>
</evidence>
<reference evidence="3" key="1">
    <citation type="submission" date="2021-12" db="EMBL/GenBank/DDBJ databases">
        <authorList>
            <person name="Li Y."/>
        </authorList>
    </citation>
    <scope>NUCLEOTIDE SEQUENCE</scope>
    <source>
        <strain evidence="3">DKSPLA3</strain>
    </source>
</reference>
<name>A0A9X1NXD1_9HYPH</name>
<dbReference type="Proteomes" id="UP001139089">
    <property type="component" value="Unassembled WGS sequence"/>
</dbReference>
<protein>
    <submittedName>
        <fullName evidence="3">Short-chain fatty acyl-CoA regulator family protein</fullName>
    </submittedName>
</protein>
<keyword evidence="4" id="KW-1185">Reference proteome</keyword>
<dbReference type="SUPFAM" id="SSF47413">
    <property type="entry name" value="lambda repressor-like DNA-binding domains"/>
    <property type="match status" value="1"/>
</dbReference>
<dbReference type="RefSeq" id="WP_231816461.1">
    <property type="nucleotide sequence ID" value="NZ_JAJOZR010000015.1"/>
</dbReference>
<dbReference type="InterPro" id="IPR026281">
    <property type="entry name" value="HTH_RamB"/>
</dbReference>
<dbReference type="InterPro" id="IPR010982">
    <property type="entry name" value="Lambda_DNA-bd_dom_sf"/>
</dbReference>
<dbReference type="PIRSF" id="PIRSF019251">
    <property type="entry name" value="Rv0465c"/>
    <property type="match status" value="1"/>
</dbReference>
<dbReference type="Pfam" id="PF06114">
    <property type="entry name" value="Peptidase_M78"/>
    <property type="match status" value="1"/>
</dbReference>
<dbReference type="InterPro" id="IPR052345">
    <property type="entry name" value="Rad_response_metalloprotease"/>
</dbReference>
<dbReference type="Pfam" id="PF13560">
    <property type="entry name" value="HTH_31"/>
    <property type="match status" value="1"/>
</dbReference>
<dbReference type="PANTHER" id="PTHR43236:SF1">
    <property type="entry name" value="BLL7220 PROTEIN"/>
    <property type="match status" value="1"/>
</dbReference>
<gene>
    <name evidence="3" type="ORF">LRX75_20270</name>
</gene>
<dbReference type="InterPro" id="IPR010359">
    <property type="entry name" value="IrrE_HExxH"/>
</dbReference>
<dbReference type="SMART" id="SM00530">
    <property type="entry name" value="HTH_XRE"/>
    <property type="match status" value="1"/>
</dbReference>
<comment type="similarity">
    <text evidence="1">Belongs to the short-chain fatty acyl-CoA assimilation regulator (ScfR) family.</text>
</comment>
<dbReference type="EMBL" id="JAJOZR010000015">
    <property type="protein sequence ID" value="MCD7111379.1"/>
    <property type="molecule type" value="Genomic_DNA"/>
</dbReference>
<dbReference type="PROSITE" id="PS50943">
    <property type="entry name" value="HTH_CROC1"/>
    <property type="match status" value="1"/>
</dbReference>
<sequence length="466" mass="51803">MSDKQGVYVGARLRRLRRNLGLTQSDMAADLEISASYIALMERNHRPVTAEVLLRLARSYKIDMADLAGDGGADHAARLQTVMKDPIFADIDLSTTEISEVANGFPGFSEALLRLYTAYREEQLALAERLPDQGAQRLETVDPVAATRRFLAARRNSFPTLDTVAERLAATVKDKGGIAQYLLERHGLRIRRLPSSIMSDSLRRHDLHHKQILLDESLDMASQQFQLAQQLAYLEFGKEITDAVEEGHFPTETSARLARRSLASYVAAALLMPYSAFAKAVETRRYDLAALSRQFTTSFEQTAHRLTTLQKPGQERVPFFFIRLDAAGNVSKRLDGAHFPFSASGGGCPLWNVHQVFRMPGEIVTQWLEFPDGQRFFSIARTVSAGGGAYGVTRVDRAVALVCDAQHADRLIYVRPDSDRTPTLVGIACRLCQRATCTSRAEPPIGRQILIDDFRRTAAPFGFADT</sequence>
<organism evidence="3 4">
    <name type="scientific">Rhizobium quercicola</name>
    <dbReference type="NCBI Taxonomy" id="2901226"/>
    <lineage>
        <taxon>Bacteria</taxon>
        <taxon>Pseudomonadati</taxon>
        <taxon>Pseudomonadota</taxon>
        <taxon>Alphaproteobacteria</taxon>
        <taxon>Hyphomicrobiales</taxon>
        <taxon>Rhizobiaceae</taxon>
        <taxon>Rhizobium/Agrobacterium group</taxon>
        <taxon>Rhizobium</taxon>
    </lineage>
</organism>
<evidence type="ECO:0000313" key="3">
    <source>
        <dbReference type="EMBL" id="MCD7111379.1"/>
    </source>
</evidence>
<evidence type="ECO:0000256" key="1">
    <source>
        <dbReference type="ARBA" id="ARBA00007227"/>
    </source>
</evidence>
<dbReference type="CDD" id="cd00093">
    <property type="entry name" value="HTH_XRE"/>
    <property type="match status" value="1"/>
</dbReference>
<dbReference type="AlphaFoldDB" id="A0A9X1NXD1"/>
<dbReference type="InterPro" id="IPR018653">
    <property type="entry name" value="ScfR_C"/>
</dbReference>
<dbReference type="Pfam" id="PF09856">
    <property type="entry name" value="ScfRs"/>
    <property type="match status" value="1"/>
</dbReference>
<comment type="caution">
    <text evidence="3">The sequence shown here is derived from an EMBL/GenBank/DDBJ whole genome shotgun (WGS) entry which is preliminary data.</text>
</comment>
<dbReference type="GO" id="GO:0003677">
    <property type="term" value="F:DNA binding"/>
    <property type="evidence" value="ECO:0007669"/>
    <property type="project" value="InterPro"/>
</dbReference>
<evidence type="ECO:0000259" key="2">
    <source>
        <dbReference type="PROSITE" id="PS50943"/>
    </source>
</evidence>
<feature type="domain" description="HTH cro/C1-type" evidence="2">
    <location>
        <begin position="13"/>
        <end position="67"/>
    </location>
</feature>
<dbReference type="PANTHER" id="PTHR43236">
    <property type="entry name" value="ANTITOXIN HIGA1"/>
    <property type="match status" value="1"/>
</dbReference>
<dbReference type="Gene3D" id="1.10.260.40">
    <property type="entry name" value="lambda repressor-like DNA-binding domains"/>
    <property type="match status" value="1"/>
</dbReference>